<dbReference type="EMBL" id="CAJVPS010001974">
    <property type="protein sequence ID" value="CAG8556276.1"/>
    <property type="molecule type" value="Genomic_DNA"/>
</dbReference>
<dbReference type="Pfam" id="PF11901">
    <property type="entry name" value="DM9"/>
    <property type="match status" value="1"/>
</dbReference>
<accession>A0A9N9FTE9</accession>
<dbReference type="AlphaFoldDB" id="A0A9N9FTE9"/>
<proteinExistence type="predicted"/>
<dbReference type="OrthoDB" id="2142040at2759"/>
<reference evidence="1" key="1">
    <citation type="submission" date="2021-06" db="EMBL/GenBank/DDBJ databases">
        <authorList>
            <person name="Kallberg Y."/>
            <person name="Tangrot J."/>
            <person name="Rosling A."/>
        </authorList>
    </citation>
    <scope>NUCLEOTIDE SEQUENCE</scope>
    <source>
        <strain evidence="1">FL130A</strain>
    </source>
</reference>
<organism evidence="1 2">
    <name type="scientific">Ambispora leptoticha</name>
    <dbReference type="NCBI Taxonomy" id="144679"/>
    <lineage>
        <taxon>Eukaryota</taxon>
        <taxon>Fungi</taxon>
        <taxon>Fungi incertae sedis</taxon>
        <taxon>Mucoromycota</taxon>
        <taxon>Glomeromycotina</taxon>
        <taxon>Glomeromycetes</taxon>
        <taxon>Archaeosporales</taxon>
        <taxon>Ambisporaceae</taxon>
        <taxon>Ambispora</taxon>
    </lineage>
</organism>
<evidence type="ECO:0000313" key="2">
    <source>
        <dbReference type="Proteomes" id="UP000789508"/>
    </source>
</evidence>
<dbReference type="PANTHER" id="PTHR31649:SF1">
    <property type="entry name" value="FARNESOIC ACID O-METHYL TRANSFERASE DOMAIN-CONTAINING PROTEIN"/>
    <property type="match status" value="1"/>
</dbReference>
<dbReference type="Proteomes" id="UP000789508">
    <property type="component" value="Unassembled WGS sequence"/>
</dbReference>
<protein>
    <submittedName>
        <fullName evidence="1">13741_t:CDS:1</fullName>
    </submittedName>
</protein>
<comment type="caution">
    <text evidence="1">The sequence shown here is derived from an EMBL/GenBank/DDBJ whole genome shotgun (WGS) entry which is preliminary data.</text>
</comment>
<sequence>MADQSLTSPVAQDHWATTWAPESYGQFSANAFNYDGQHIGRGDYEGGVHPGFVTNQGLHIGYGGKEVILKNYQVLSANIGGSLTSVSQAQDQFKWKAFHGEVRPQFNIPLKAGHERDGKELYIARIRHGEGYIYGKAGRHLVEGASYAFRGVEHRAMDYDVLVFQGNE</sequence>
<name>A0A9N9FTE9_9GLOM</name>
<dbReference type="PANTHER" id="PTHR31649">
    <property type="entry name" value="AGAP009604-PA"/>
    <property type="match status" value="1"/>
</dbReference>
<gene>
    <name evidence="1" type="ORF">ALEPTO_LOCUS6125</name>
</gene>
<dbReference type="SMART" id="SM00696">
    <property type="entry name" value="DM9"/>
    <property type="match status" value="2"/>
</dbReference>
<evidence type="ECO:0000313" key="1">
    <source>
        <dbReference type="EMBL" id="CAG8556276.1"/>
    </source>
</evidence>
<keyword evidence="2" id="KW-1185">Reference proteome</keyword>
<dbReference type="InterPro" id="IPR006616">
    <property type="entry name" value="DM9_repeat"/>
</dbReference>